<evidence type="ECO:0000256" key="3">
    <source>
        <dbReference type="ARBA" id="ARBA00022475"/>
    </source>
</evidence>
<dbReference type="PANTHER" id="PTHR47737:SF1">
    <property type="entry name" value="GLYCINE BETAINE_PROLINE BETAINE TRANSPORT SYSTEM PERMEASE PROTEIN PROW"/>
    <property type="match status" value="1"/>
</dbReference>
<dbReference type="GO" id="GO:0015871">
    <property type="term" value="P:choline transport"/>
    <property type="evidence" value="ECO:0007669"/>
    <property type="project" value="TreeGrafter"/>
</dbReference>
<dbReference type="PANTHER" id="PTHR47737">
    <property type="entry name" value="GLYCINE BETAINE/PROLINE BETAINE TRANSPORT SYSTEM PERMEASE PROTEIN PROW"/>
    <property type="match status" value="1"/>
</dbReference>
<dbReference type="Gene3D" id="3.40.190.100">
    <property type="entry name" value="Glycine betaine-binding periplasmic protein, domain 2"/>
    <property type="match status" value="1"/>
</dbReference>
<evidence type="ECO:0000313" key="8">
    <source>
        <dbReference type="Proteomes" id="UP000239471"/>
    </source>
</evidence>
<keyword evidence="3" id="KW-1003">Cell membrane</keyword>
<dbReference type="InterPro" id="IPR007210">
    <property type="entry name" value="ABC_Gly_betaine_transp_sub-bd"/>
</dbReference>
<feature type="domain" description="ABC-type glycine betaine transport system substrate-binding" evidence="6">
    <location>
        <begin position="198"/>
        <end position="297"/>
    </location>
</feature>
<dbReference type="GO" id="GO:0043190">
    <property type="term" value="C:ATP-binding cassette (ABC) transporter complex"/>
    <property type="evidence" value="ECO:0007669"/>
    <property type="project" value="InterPro"/>
</dbReference>
<keyword evidence="2" id="KW-0813">Transport</keyword>
<comment type="subcellular location">
    <subcellularLocation>
        <location evidence="1">Cell membrane</location>
    </subcellularLocation>
</comment>
<gene>
    <name evidence="7" type="primary">gbuC_1</name>
    <name evidence="7" type="ORF">CLVI_02600</name>
</gene>
<organism evidence="7 8">
    <name type="scientific">Clostridium vincentii</name>
    <dbReference type="NCBI Taxonomy" id="52704"/>
    <lineage>
        <taxon>Bacteria</taxon>
        <taxon>Bacillati</taxon>
        <taxon>Bacillota</taxon>
        <taxon>Clostridia</taxon>
        <taxon>Eubacteriales</taxon>
        <taxon>Clostridiaceae</taxon>
        <taxon>Clostridium</taxon>
    </lineage>
</organism>
<dbReference type="OrthoDB" id="9787902at2"/>
<dbReference type="GO" id="GO:0015226">
    <property type="term" value="F:carnitine transmembrane transporter activity"/>
    <property type="evidence" value="ECO:0007669"/>
    <property type="project" value="TreeGrafter"/>
</dbReference>
<dbReference type="GO" id="GO:0031460">
    <property type="term" value="P:glycine betaine transport"/>
    <property type="evidence" value="ECO:0007669"/>
    <property type="project" value="TreeGrafter"/>
</dbReference>
<keyword evidence="4" id="KW-0472">Membrane</keyword>
<feature type="domain" description="ABC-type glycine betaine transport system substrate-binding" evidence="6">
    <location>
        <begin position="38"/>
        <end position="178"/>
    </location>
</feature>
<proteinExistence type="predicted"/>
<dbReference type="RefSeq" id="WP_106058301.1">
    <property type="nucleotide sequence ID" value="NZ_PVXQ01000002.1"/>
</dbReference>
<feature type="signal peptide" evidence="5">
    <location>
        <begin position="1"/>
        <end position="27"/>
    </location>
</feature>
<dbReference type="SUPFAM" id="SSF53850">
    <property type="entry name" value="Periplasmic binding protein-like II"/>
    <property type="match status" value="2"/>
</dbReference>
<evidence type="ECO:0000256" key="1">
    <source>
        <dbReference type="ARBA" id="ARBA00004236"/>
    </source>
</evidence>
<protein>
    <submittedName>
        <fullName evidence="7">Glycine betaine/carnitine transport binding protein GbuC</fullName>
    </submittedName>
</protein>
<dbReference type="Pfam" id="PF04069">
    <property type="entry name" value="OpuAC"/>
    <property type="match status" value="2"/>
</dbReference>
<keyword evidence="8" id="KW-1185">Reference proteome</keyword>
<dbReference type="PROSITE" id="PS51257">
    <property type="entry name" value="PROKAR_LIPOPROTEIN"/>
    <property type="match status" value="1"/>
</dbReference>
<keyword evidence="5" id="KW-0732">Signal</keyword>
<evidence type="ECO:0000256" key="5">
    <source>
        <dbReference type="SAM" id="SignalP"/>
    </source>
</evidence>
<dbReference type="GO" id="GO:0005275">
    <property type="term" value="F:amine transmembrane transporter activity"/>
    <property type="evidence" value="ECO:0007669"/>
    <property type="project" value="TreeGrafter"/>
</dbReference>
<evidence type="ECO:0000256" key="4">
    <source>
        <dbReference type="ARBA" id="ARBA00023136"/>
    </source>
</evidence>
<dbReference type="Proteomes" id="UP000239471">
    <property type="component" value="Unassembled WGS sequence"/>
</dbReference>
<evidence type="ECO:0000313" key="7">
    <source>
        <dbReference type="EMBL" id="PRR84334.1"/>
    </source>
</evidence>
<reference evidence="7 8" key="1">
    <citation type="submission" date="2018-03" db="EMBL/GenBank/DDBJ databases">
        <title>Genome sequence of Clostridium vincentii DSM 10228.</title>
        <authorList>
            <person name="Poehlein A."/>
            <person name="Daniel R."/>
        </authorList>
    </citation>
    <scope>NUCLEOTIDE SEQUENCE [LARGE SCALE GENOMIC DNA]</scope>
    <source>
        <strain evidence="7 8">DSM 10228</strain>
    </source>
</reference>
<name>A0A2T0BKC3_9CLOT</name>
<dbReference type="Gene3D" id="3.10.105.10">
    <property type="entry name" value="Dipeptide-binding Protein, Domain 3"/>
    <property type="match status" value="1"/>
</dbReference>
<evidence type="ECO:0000256" key="2">
    <source>
        <dbReference type="ARBA" id="ARBA00022448"/>
    </source>
</evidence>
<dbReference type="EMBL" id="PVXQ01000002">
    <property type="protein sequence ID" value="PRR84334.1"/>
    <property type="molecule type" value="Genomic_DNA"/>
</dbReference>
<accession>A0A2T0BKC3</accession>
<sequence length="299" mass="32651">MIKNSWKKFGVVVVSLLALTIVGCSSASDEDKSTADSSYGEQMDYKITGIDAGAGVVQAAENAVTEYNLDYTVQTSSGAAMTQALSDAIENEEPIVITGWSPHWMFSKYDLKYLEDPKEAFGGAEHINTVARLGLKEDKPDAYKILDQFEWTSEDMEAVMLKINDGEDVKEVARQWITDNEDKVSKWTEGATKVDGESVKLAYVAWDTEIASTNLIGLVLEDMGYDVTLTQVESGPMWASIASGDADAIVAAWLPGTHEKYMADYEGQVEDLGPNLEGAKIGLVVPSYMDIDSIEDLVK</sequence>
<feature type="chain" id="PRO_5015634650" evidence="5">
    <location>
        <begin position="28"/>
        <end position="299"/>
    </location>
</feature>
<evidence type="ECO:0000259" key="6">
    <source>
        <dbReference type="Pfam" id="PF04069"/>
    </source>
</evidence>
<dbReference type="AlphaFoldDB" id="A0A2T0BKC3"/>
<comment type="caution">
    <text evidence="7">The sequence shown here is derived from an EMBL/GenBank/DDBJ whole genome shotgun (WGS) entry which is preliminary data.</text>
</comment>